<evidence type="ECO:0000313" key="1">
    <source>
        <dbReference type="Proteomes" id="UP000095283"/>
    </source>
</evidence>
<organism evidence="1 2">
    <name type="scientific">Heterorhabditis bacteriophora</name>
    <name type="common">Entomopathogenic nematode worm</name>
    <dbReference type="NCBI Taxonomy" id="37862"/>
    <lineage>
        <taxon>Eukaryota</taxon>
        <taxon>Metazoa</taxon>
        <taxon>Ecdysozoa</taxon>
        <taxon>Nematoda</taxon>
        <taxon>Chromadorea</taxon>
        <taxon>Rhabditida</taxon>
        <taxon>Rhabditina</taxon>
        <taxon>Rhabditomorpha</taxon>
        <taxon>Strongyloidea</taxon>
        <taxon>Heterorhabditidae</taxon>
        <taxon>Heterorhabditis</taxon>
    </lineage>
</organism>
<dbReference type="WBParaSite" id="Hba_20670">
    <property type="protein sequence ID" value="Hba_20670"/>
    <property type="gene ID" value="Hba_20670"/>
</dbReference>
<dbReference type="AlphaFoldDB" id="A0A1I7XT18"/>
<proteinExistence type="predicted"/>
<reference evidence="2" key="1">
    <citation type="submission" date="2016-11" db="UniProtKB">
        <authorList>
            <consortium name="WormBaseParasite"/>
        </authorList>
    </citation>
    <scope>IDENTIFICATION</scope>
</reference>
<accession>A0A1I7XT18</accession>
<evidence type="ECO:0000313" key="2">
    <source>
        <dbReference type="WBParaSite" id="Hba_20670"/>
    </source>
</evidence>
<keyword evidence="1" id="KW-1185">Reference proteome</keyword>
<dbReference type="Proteomes" id="UP000095283">
    <property type="component" value="Unplaced"/>
</dbReference>
<sequence>MHCGSPSSDENSSSVLHEIKSLAERGRYSNEMKRRLIRSTEVAWKYLEALKNKQLSWSVYSPISGS</sequence>
<protein>
    <submittedName>
        <fullName evidence="2">Ovule protein</fullName>
    </submittedName>
</protein>
<name>A0A1I7XT18_HETBA</name>